<gene>
    <name evidence="16" type="ORF">Zmor_027495</name>
</gene>
<dbReference type="CDD" id="cd11056">
    <property type="entry name" value="CYP6-like"/>
    <property type="match status" value="1"/>
</dbReference>
<evidence type="ECO:0000256" key="6">
    <source>
        <dbReference type="ARBA" id="ARBA00022723"/>
    </source>
</evidence>
<evidence type="ECO:0000256" key="2">
    <source>
        <dbReference type="ARBA" id="ARBA00004174"/>
    </source>
</evidence>
<keyword evidence="10 13" id="KW-0408">Iron</keyword>
<comment type="similarity">
    <text evidence="4 14">Belongs to the cytochrome P450 family.</text>
</comment>
<dbReference type="InterPro" id="IPR036396">
    <property type="entry name" value="Cyt_P450_sf"/>
</dbReference>
<feature type="transmembrane region" description="Helical" evidence="15">
    <location>
        <begin position="331"/>
        <end position="351"/>
    </location>
</feature>
<feature type="transmembrane region" description="Helical" evidence="15">
    <location>
        <begin position="16"/>
        <end position="34"/>
    </location>
</feature>
<dbReference type="Proteomes" id="UP001168821">
    <property type="component" value="Unassembled WGS sequence"/>
</dbReference>
<protein>
    <recommendedName>
        <fullName evidence="18">Cytochrome P450</fullName>
    </recommendedName>
</protein>
<organism evidence="16 17">
    <name type="scientific">Zophobas morio</name>
    <dbReference type="NCBI Taxonomy" id="2755281"/>
    <lineage>
        <taxon>Eukaryota</taxon>
        <taxon>Metazoa</taxon>
        <taxon>Ecdysozoa</taxon>
        <taxon>Arthropoda</taxon>
        <taxon>Hexapoda</taxon>
        <taxon>Insecta</taxon>
        <taxon>Pterygota</taxon>
        <taxon>Neoptera</taxon>
        <taxon>Endopterygota</taxon>
        <taxon>Coleoptera</taxon>
        <taxon>Polyphaga</taxon>
        <taxon>Cucujiformia</taxon>
        <taxon>Tenebrionidae</taxon>
        <taxon>Zophobas</taxon>
    </lineage>
</organism>
<feature type="binding site" description="axial binding residue" evidence="13">
    <location>
        <position position="478"/>
    </location>
    <ligand>
        <name>heme</name>
        <dbReference type="ChEBI" id="CHEBI:30413"/>
    </ligand>
    <ligandPart>
        <name>Fe</name>
        <dbReference type="ChEBI" id="CHEBI:18248"/>
    </ligandPart>
</feature>
<evidence type="ECO:0000256" key="1">
    <source>
        <dbReference type="ARBA" id="ARBA00001971"/>
    </source>
</evidence>
<dbReference type="Pfam" id="PF00067">
    <property type="entry name" value="p450"/>
    <property type="match status" value="1"/>
</dbReference>
<accession>A0AA38HP06</accession>
<dbReference type="InterPro" id="IPR002401">
    <property type="entry name" value="Cyt_P450_E_grp-I"/>
</dbReference>
<comment type="cofactor">
    <cofactor evidence="1 13">
        <name>heme</name>
        <dbReference type="ChEBI" id="CHEBI:30413"/>
    </cofactor>
</comment>
<evidence type="ECO:0000256" key="9">
    <source>
        <dbReference type="ARBA" id="ARBA00023002"/>
    </source>
</evidence>
<dbReference type="PROSITE" id="PS00086">
    <property type="entry name" value="CYTOCHROME_P450"/>
    <property type="match status" value="1"/>
</dbReference>
<name>A0AA38HP06_9CUCU</name>
<evidence type="ECO:0000256" key="4">
    <source>
        <dbReference type="ARBA" id="ARBA00010617"/>
    </source>
</evidence>
<dbReference type="FunFam" id="1.10.630.10:FF:000042">
    <property type="entry name" value="Cytochrome P450"/>
    <property type="match status" value="1"/>
</dbReference>
<dbReference type="EMBL" id="JALNTZ010000009">
    <property type="protein sequence ID" value="KAJ3640963.1"/>
    <property type="molecule type" value="Genomic_DNA"/>
</dbReference>
<dbReference type="PANTHER" id="PTHR24292">
    <property type="entry name" value="CYTOCHROME P450"/>
    <property type="match status" value="1"/>
</dbReference>
<keyword evidence="12 15" id="KW-0472">Membrane</keyword>
<evidence type="ECO:0000256" key="12">
    <source>
        <dbReference type="ARBA" id="ARBA00023136"/>
    </source>
</evidence>
<dbReference type="InterPro" id="IPR017972">
    <property type="entry name" value="Cyt_P450_CS"/>
</dbReference>
<keyword evidence="5 13" id="KW-0349">Heme</keyword>
<dbReference type="PRINTS" id="PR00385">
    <property type="entry name" value="P450"/>
</dbReference>
<keyword evidence="9 14" id="KW-0560">Oxidoreductase</keyword>
<dbReference type="SUPFAM" id="SSF48264">
    <property type="entry name" value="Cytochrome P450"/>
    <property type="match status" value="1"/>
</dbReference>
<proteinExistence type="inferred from homology"/>
<evidence type="ECO:0000256" key="10">
    <source>
        <dbReference type="ARBA" id="ARBA00023004"/>
    </source>
</evidence>
<keyword evidence="15" id="KW-1133">Transmembrane helix</keyword>
<keyword evidence="7" id="KW-0256">Endoplasmic reticulum</keyword>
<evidence type="ECO:0000256" key="15">
    <source>
        <dbReference type="SAM" id="Phobius"/>
    </source>
</evidence>
<dbReference type="Gene3D" id="1.10.630.10">
    <property type="entry name" value="Cytochrome P450"/>
    <property type="match status" value="1"/>
</dbReference>
<sequence>MVLFIAFLLPFLGKEGMVWLLLAVSIVAYVLYHIKKKQSYWKRKGVQYVKPKILIGNIPIIRSKSFAETTQDIYKKFPDDRYHGMYQFTVPTLMLKDPDLIKQITVKEFDHFVNHRNFVSTDTDPFWNKNLFASRDERWRDLRTTLSPSFTSSKMRIMYTLIDECAQQFVDHFKKEKDVTVELEMKDTLRRYTNDVIATAAFGLRCNSLKERNNDFYRMGKVGSDFGFWRSLKLFVYGVSPALCKLLNLKVIPGNIAKYFSKIIEDTVKTRREKQIVRPDMIHLLLEAQKGRHHQDEDTKVSEGFSSVPEFEVTKNPQKQEITLEDICSQAFIFFLAGFETVSTFLTFAFYELTVNPEIQSRLREELQTVEGKITYETLLGLKYLDMVVSEVLRKWPPAILTDREVNKQITIQPKKPGERPLVLEEGVACMLPIFAIHRDEKFYPDPEQFDPERFSDENKHKINPSAYLPFGTGPRNCIGSRFALLESKLLIYHVLRNFELVQVEKTPNPVILDKYQFNITAEGGMWLGLKKIDS</sequence>
<comment type="subcellular location">
    <subcellularLocation>
        <location evidence="3">Endoplasmic reticulum membrane</location>
        <topology evidence="3">Peripheral membrane protein</topology>
    </subcellularLocation>
    <subcellularLocation>
        <location evidence="2">Microsome membrane</location>
        <topology evidence="2">Peripheral membrane protein</topology>
    </subcellularLocation>
</comment>
<keyword evidence="8" id="KW-0492">Microsome</keyword>
<evidence type="ECO:0008006" key="18">
    <source>
        <dbReference type="Google" id="ProtNLM"/>
    </source>
</evidence>
<keyword evidence="11 14" id="KW-0503">Monooxygenase</keyword>
<evidence type="ECO:0000256" key="14">
    <source>
        <dbReference type="RuleBase" id="RU000461"/>
    </source>
</evidence>
<dbReference type="GO" id="GO:0005789">
    <property type="term" value="C:endoplasmic reticulum membrane"/>
    <property type="evidence" value="ECO:0007669"/>
    <property type="project" value="UniProtKB-SubCell"/>
</dbReference>
<dbReference type="PRINTS" id="PR00463">
    <property type="entry name" value="EP450I"/>
</dbReference>
<dbReference type="InterPro" id="IPR001128">
    <property type="entry name" value="Cyt_P450"/>
</dbReference>
<evidence type="ECO:0000313" key="17">
    <source>
        <dbReference type="Proteomes" id="UP001168821"/>
    </source>
</evidence>
<evidence type="ECO:0000256" key="5">
    <source>
        <dbReference type="ARBA" id="ARBA00022617"/>
    </source>
</evidence>
<evidence type="ECO:0000256" key="7">
    <source>
        <dbReference type="ARBA" id="ARBA00022824"/>
    </source>
</evidence>
<keyword evidence="15" id="KW-0812">Transmembrane</keyword>
<dbReference type="PANTHER" id="PTHR24292:SF54">
    <property type="entry name" value="CYP9F3-RELATED"/>
    <property type="match status" value="1"/>
</dbReference>
<evidence type="ECO:0000256" key="3">
    <source>
        <dbReference type="ARBA" id="ARBA00004406"/>
    </source>
</evidence>
<evidence type="ECO:0000256" key="11">
    <source>
        <dbReference type="ARBA" id="ARBA00023033"/>
    </source>
</evidence>
<keyword evidence="17" id="KW-1185">Reference proteome</keyword>
<dbReference type="AlphaFoldDB" id="A0AA38HP06"/>
<dbReference type="InterPro" id="IPR050476">
    <property type="entry name" value="Insect_CytP450_Detox"/>
</dbReference>
<reference evidence="16" key="1">
    <citation type="journal article" date="2023" name="G3 (Bethesda)">
        <title>Whole genome assemblies of Zophobas morio and Tenebrio molitor.</title>
        <authorList>
            <person name="Kaur S."/>
            <person name="Stinson S.A."/>
            <person name="diCenzo G.C."/>
        </authorList>
    </citation>
    <scope>NUCLEOTIDE SEQUENCE</scope>
    <source>
        <strain evidence="16">QUZm001</strain>
    </source>
</reference>
<evidence type="ECO:0000256" key="8">
    <source>
        <dbReference type="ARBA" id="ARBA00022848"/>
    </source>
</evidence>
<comment type="caution">
    <text evidence="16">The sequence shown here is derived from an EMBL/GenBank/DDBJ whole genome shotgun (WGS) entry which is preliminary data.</text>
</comment>
<evidence type="ECO:0000313" key="16">
    <source>
        <dbReference type="EMBL" id="KAJ3640963.1"/>
    </source>
</evidence>
<keyword evidence="6 13" id="KW-0479">Metal-binding</keyword>
<dbReference type="GO" id="GO:0004497">
    <property type="term" value="F:monooxygenase activity"/>
    <property type="evidence" value="ECO:0007669"/>
    <property type="project" value="UniProtKB-KW"/>
</dbReference>
<dbReference type="GO" id="GO:0016705">
    <property type="term" value="F:oxidoreductase activity, acting on paired donors, with incorporation or reduction of molecular oxygen"/>
    <property type="evidence" value="ECO:0007669"/>
    <property type="project" value="InterPro"/>
</dbReference>
<dbReference type="GO" id="GO:0020037">
    <property type="term" value="F:heme binding"/>
    <property type="evidence" value="ECO:0007669"/>
    <property type="project" value="InterPro"/>
</dbReference>
<evidence type="ECO:0000256" key="13">
    <source>
        <dbReference type="PIRSR" id="PIRSR602401-1"/>
    </source>
</evidence>
<dbReference type="GO" id="GO:0005506">
    <property type="term" value="F:iron ion binding"/>
    <property type="evidence" value="ECO:0007669"/>
    <property type="project" value="InterPro"/>
</dbReference>